<evidence type="ECO:0000313" key="3">
    <source>
        <dbReference type="EMBL" id="QOR94811.1"/>
    </source>
</evidence>
<dbReference type="Pfam" id="PF04282">
    <property type="entry name" value="DUF438"/>
    <property type="match status" value="1"/>
</dbReference>
<dbReference type="AlphaFoldDB" id="A0A7M1URJ7"/>
<feature type="domain" description="DUF438" evidence="2">
    <location>
        <begin position="23"/>
        <end position="86"/>
    </location>
</feature>
<sequence length="454" mass="51949">MKQYHILVKTLNHVSKEKVEIVKNLLKRIHEGESYEELRKEFSHILSQITPFEIVTVEQELVREGVSVSEILKMCDIHLDLFKNVLASRELKDIPKGHPLDLLISENDEILKTSEALGLYAGLLAQALKNGDAENASKALANVKSLITIAKNQLRSHYRKNQMVLFPYLERRGIYAIPRVLWGREDQVIVKIRELLSLLDKVVVNPLSEEYAKVSEIATQLSRDIADLVFRENKILYPALWVLLSEGEWAGVDKVAGKLGFFVKQDKHEWTPSEEPKYPYQVVAEITPEQAERLPEEVKGVIGSTSFQPDDYSVVREGDLEFETGFLSREEVEALFKSLPLEITYADVNNRVRFFSESSVSGGFPRAKTILGRRLEYCHPPRLEQYVARNVEALKTGREKYRVFWTRLGDRIIRVLLVAVRKPDGELLGVAEIVEDFTEVLNNPEEIMKKIVVL</sequence>
<dbReference type="InterPro" id="IPR012312">
    <property type="entry name" value="Hemerythrin-like"/>
</dbReference>
<dbReference type="Proteomes" id="UP000593766">
    <property type="component" value="Chromosome"/>
</dbReference>
<dbReference type="GO" id="GO:0005886">
    <property type="term" value="C:plasma membrane"/>
    <property type="evidence" value="ECO:0007669"/>
    <property type="project" value="TreeGrafter"/>
</dbReference>
<gene>
    <name evidence="3" type="ORF">IMZ38_02495</name>
</gene>
<dbReference type="Pfam" id="PF01814">
    <property type="entry name" value="Hemerythrin"/>
    <property type="match status" value="1"/>
</dbReference>
<dbReference type="Pfam" id="PF13596">
    <property type="entry name" value="PAS_10"/>
    <property type="match status" value="1"/>
</dbReference>
<protein>
    <submittedName>
        <fullName evidence="3">DUF438 domain-containing protein</fullName>
    </submittedName>
</protein>
<dbReference type="Gene3D" id="1.20.120.520">
    <property type="entry name" value="nmb1532 protein domain like"/>
    <property type="match status" value="1"/>
</dbReference>
<feature type="domain" description="Hemerythrin-like" evidence="1">
    <location>
        <begin position="125"/>
        <end position="240"/>
    </location>
</feature>
<reference evidence="3 4" key="1">
    <citation type="submission" date="2020-10" db="EMBL/GenBank/DDBJ databases">
        <title>Complete genome sequence of Thermosphaera aggregans strain 3507.</title>
        <authorList>
            <person name="Zayulina K.S."/>
            <person name="Elcheninov A.G."/>
            <person name="Toshchakov S.V."/>
            <person name="Kublanov I.V."/>
            <person name="Kochetkova T.V."/>
        </authorList>
    </citation>
    <scope>NUCLEOTIDE SEQUENCE [LARGE SCALE GENOMIC DNA]</scope>
    <source>
        <strain evidence="3 4">3507</strain>
    </source>
</reference>
<keyword evidence="4" id="KW-1185">Reference proteome</keyword>
<dbReference type="Gene3D" id="3.30.450.20">
    <property type="entry name" value="PAS domain"/>
    <property type="match status" value="1"/>
</dbReference>
<evidence type="ECO:0000313" key="4">
    <source>
        <dbReference type="Proteomes" id="UP000593766"/>
    </source>
</evidence>
<dbReference type="InterPro" id="IPR007380">
    <property type="entry name" value="DUF438"/>
</dbReference>
<dbReference type="EMBL" id="CP063144">
    <property type="protein sequence ID" value="QOR94811.1"/>
    <property type="molecule type" value="Genomic_DNA"/>
</dbReference>
<proteinExistence type="predicted"/>
<dbReference type="InterPro" id="IPR035965">
    <property type="entry name" value="PAS-like_dom_sf"/>
</dbReference>
<accession>A0A7M1URJ7</accession>
<dbReference type="PANTHER" id="PTHR39966">
    <property type="entry name" value="BLL2471 PROTEIN-RELATED"/>
    <property type="match status" value="1"/>
</dbReference>
<dbReference type="PANTHER" id="PTHR39966:SF3">
    <property type="entry name" value="DUF438 DOMAIN-CONTAINING PROTEIN"/>
    <property type="match status" value="1"/>
</dbReference>
<dbReference type="OrthoDB" id="359113at2157"/>
<name>A0A7M1URJ7_9CREN</name>
<dbReference type="KEGG" id="tcs:IMZ38_02495"/>
<evidence type="ECO:0000259" key="1">
    <source>
        <dbReference type="Pfam" id="PF01814"/>
    </source>
</evidence>
<evidence type="ECO:0000259" key="2">
    <source>
        <dbReference type="Pfam" id="PF04282"/>
    </source>
</evidence>
<dbReference type="SUPFAM" id="SSF55785">
    <property type="entry name" value="PYP-like sensor domain (PAS domain)"/>
    <property type="match status" value="1"/>
</dbReference>
<organism evidence="3 4">
    <name type="scientific">Thermosphaera chiliense</name>
    <dbReference type="NCBI Taxonomy" id="3402707"/>
    <lineage>
        <taxon>Archaea</taxon>
        <taxon>Thermoproteota</taxon>
        <taxon>Thermoprotei</taxon>
        <taxon>Desulfurococcales</taxon>
        <taxon>Desulfurococcaceae</taxon>
        <taxon>Thermosphaera</taxon>
    </lineage>
</organism>